<evidence type="ECO:0000313" key="2">
    <source>
        <dbReference type="EMBL" id="GIY62277.1"/>
    </source>
</evidence>
<gene>
    <name evidence="2" type="ORF">CDAR_481741</name>
</gene>
<proteinExistence type="predicted"/>
<dbReference type="Proteomes" id="UP001054837">
    <property type="component" value="Unassembled WGS sequence"/>
</dbReference>
<feature type="region of interest" description="Disordered" evidence="1">
    <location>
        <begin position="1"/>
        <end position="21"/>
    </location>
</feature>
<comment type="caution">
    <text evidence="2">The sequence shown here is derived from an EMBL/GenBank/DDBJ whole genome shotgun (WGS) entry which is preliminary data.</text>
</comment>
<organism evidence="2 3">
    <name type="scientific">Caerostris darwini</name>
    <dbReference type="NCBI Taxonomy" id="1538125"/>
    <lineage>
        <taxon>Eukaryota</taxon>
        <taxon>Metazoa</taxon>
        <taxon>Ecdysozoa</taxon>
        <taxon>Arthropoda</taxon>
        <taxon>Chelicerata</taxon>
        <taxon>Arachnida</taxon>
        <taxon>Araneae</taxon>
        <taxon>Araneomorphae</taxon>
        <taxon>Entelegynae</taxon>
        <taxon>Araneoidea</taxon>
        <taxon>Araneidae</taxon>
        <taxon>Caerostris</taxon>
    </lineage>
</organism>
<dbReference type="EMBL" id="BPLQ01012069">
    <property type="protein sequence ID" value="GIY62277.1"/>
    <property type="molecule type" value="Genomic_DNA"/>
</dbReference>
<reference evidence="2 3" key="1">
    <citation type="submission" date="2021-06" db="EMBL/GenBank/DDBJ databases">
        <title>Caerostris darwini draft genome.</title>
        <authorList>
            <person name="Kono N."/>
            <person name="Arakawa K."/>
        </authorList>
    </citation>
    <scope>NUCLEOTIDE SEQUENCE [LARGE SCALE GENOMIC DNA]</scope>
</reference>
<keyword evidence="3" id="KW-1185">Reference proteome</keyword>
<accession>A0AAV4UWU8</accession>
<evidence type="ECO:0000313" key="3">
    <source>
        <dbReference type="Proteomes" id="UP001054837"/>
    </source>
</evidence>
<sequence>METHSCSADRSACALGPQYDSGPTHQKLFRSLSSLLSRKLFQEIEITIRKRKHKKKLSRIIYEAHENKMKDFGSQVRFRFEDGRFFVSNKALQ</sequence>
<evidence type="ECO:0000256" key="1">
    <source>
        <dbReference type="SAM" id="MobiDB-lite"/>
    </source>
</evidence>
<dbReference type="AlphaFoldDB" id="A0AAV4UWU8"/>
<protein>
    <submittedName>
        <fullName evidence="2">Uncharacterized protein</fullName>
    </submittedName>
</protein>
<name>A0AAV4UWU8_9ARAC</name>